<dbReference type="PANTHER" id="PTHR12086">
    <property type="entry name" value="EF-HAND DOMAIN C-TERMINAL CONTAINING PROTEIN"/>
    <property type="match status" value="1"/>
</dbReference>
<protein>
    <recommendedName>
        <fullName evidence="7">EF-hand domain-containing family member C2</fullName>
    </recommendedName>
</protein>
<evidence type="ECO:0000256" key="4">
    <source>
        <dbReference type="ARBA" id="ARBA00023212"/>
    </source>
</evidence>
<dbReference type="Gene3D" id="2.30.29.170">
    <property type="match status" value="3"/>
</dbReference>
<dbReference type="GO" id="GO:0005930">
    <property type="term" value="C:axoneme"/>
    <property type="evidence" value="ECO:0007669"/>
    <property type="project" value="UniProtKB-SubCell"/>
</dbReference>
<keyword evidence="4" id="KW-0206">Cytoskeleton</keyword>
<proteinExistence type="predicted"/>
<dbReference type="InterPro" id="IPR040193">
    <property type="entry name" value="EFHC1/EFHC2/EFHB"/>
</dbReference>
<dbReference type="SUPFAM" id="SSF47473">
    <property type="entry name" value="EF-hand"/>
    <property type="match status" value="1"/>
</dbReference>
<dbReference type="EMBL" id="GBXI01015806">
    <property type="protein sequence ID" value="JAC98485.1"/>
    <property type="molecule type" value="Transcribed_RNA"/>
</dbReference>
<dbReference type="GO" id="GO:0010975">
    <property type="term" value="P:regulation of neuron projection development"/>
    <property type="evidence" value="ECO:0007669"/>
    <property type="project" value="TreeGrafter"/>
</dbReference>
<evidence type="ECO:0000256" key="5">
    <source>
        <dbReference type="ARBA" id="ARBA00023273"/>
    </source>
</evidence>
<feature type="domain" description="DM10" evidence="8">
    <location>
        <begin position="431"/>
        <end position="538"/>
    </location>
</feature>
<reference evidence="9" key="1">
    <citation type="submission" date="2014-11" db="EMBL/GenBank/DDBJ databases">
        <authorList>
            <person name="Geib S."/>
        </authorList>
    </citation>
    <scope>NUCLEOTIDE SEQUENCE</scope>
</reference>
<dbReference type="FunFam" id="2.30.29.170:FF:000001">
    <property type="entry name" value="EF-hand domain containing 1"/>
    <property type="match status" value="1"/>
</dbReference>
<dbReference type="FunFam" id="2.30.29.170:FF:000002">
    <property type="entry name" value="EF-hand domain (C-terminal) containing 1"/>
    <property type="match status" value="1"/>
</dbReference>
<keyword evidence="2" id="KW-0963">Cytoplasm</keyword>
<dbReference type="AlphaFoldDB" id="A0A0A1WIH6"/>
<dbReference type="FunFam" id="2.30.29.170:FF:000004">
    <property type="entry name" value="EF-hand domain containing 2"/>
    <property type="match status" value="1"/>
</dbReference>
<organism evidence="9">
    <name type="scientific">Zeugodacus cucurbitae</name>
    <name type="common">Melon fruit fly</name>
    <name type="synonym">Bactrocera cucurbitae</name>
    <dbReference type="NCBI Taxonomy" id="28588"/>
    <lineage>
        <taxon>Eukaryota</taxon>
        <taxon>Metazoa</taxon>
        <taxon>Ecdysozoa</taxon>
        <taxon>Arthropoda</taxon>
        <taxon>Hexapoda</taxon>
        <taxon>Insecta</taxon>
        <taxon>Pterygota</taxon>
        <taxon>Neoptera</taxon>
        <taxon>Endopterygota</taxon>
        <taxon>Diptera</taxon>
        <taxon>Brachycera</taxon>
        <taxon>Muscomorpha</taxon>
        <taxon>Tephritoidea</taxon>
        <taxon>Tephritidae</taxon>
        <taxon>Zeugodacus</taxon>
        <taxon>Zeugodacus</taxon>
    </lineage>
</organism>
<comment type="function">
    <text evidence="6">Microtubule inner protein (MIP) part of the dynein-decorated doublet microtubules (DMTs) in cilia axoneme, which is required for motile cilia beating.</text>
</comment>
<feature type="domain" description="DM10" evidence="8">
    <location>
        <begin position="82"/>
        <end position="189"/>
    </location>
</feature>
<evidence type="ECO:0000256" key="2">
    <source>
        <dbReference type="ARBA" id="ARBA00022490"/>
    </source>
</evidence>
<evidence type="ECO:0000256" key="3">
    <source>
        <dbReference type="ARBA" id="ARBA00022737"/>
    </source>
</evidence>
<dbReference type="Pfam" id="PF06565">
    <property type="entry name" value="DM10_dom"/>
    <property type="match status" value="3"/>
</dbReference>
<dbReference type="PANTHER" id="PTHR12086:SF11">
    <property type="entry name" value="EF-HAND DOMAIN-CONTAINING FAMILY MEMBER C2"/>
    <property type="match status" value="1"/>
</dbReference>
<name>A0A0A1WIH6_ZEUCU</name>
<evidence type="ECO:0000256" key="6">
    <source>
        <dbReference type="ARBA" id="ARBA00035003"/>
    </source>
</evidence>
<keyword evidence="3" id="KW-0677">Repeat</keyword>
<sequence>MLRIPGMPFLPGTTFRDMSRTNFPKPQSLMNFQGISMLNDRQPPALVDIGGMCIDINCPPTATPSLYPPKTGPRLPPWIAYDKKVLGFDAFFKETLHEVYNAPYQVRKVKIMYYLEDGTMQITEPKVDNSGIPQGCLVHRQRIPKPPPCQNEFISILDLNVDTSIQVFDRIYHITNCDLFTRHFLNRSGIAVPDPVDMPVDPTTEMRKRSARKIHNQPPKKHSFAQFLAFDRKVLKFHGYWDDRSEFGDVRRLEICYYLADDTIDIKENFPRNSGREGPSLFLKRGKLPREFSGLPLPGQETPQTLLNVLGTSMRNVRYTIDPLNIGEKEVLYYADRDLQIGTVLNVYGRAVVLTDCDEYTQEYYRKRYGIENFTAAPIPSRGDECAPIKQKERILPPYNGWGSYEDSEGNCISVEPKPPQTDFKKFIKLDRYVLRFGAKLLSTIRENCERIFIISYYLSDDTIQIFEIAERNSGFLGGEFMKRTRIPLPGQEKFTSKRPQYYQPYNFYIGATMSLKDHIFHIVSADEYTLIYMEHHPYEYPMADIKIIMQKVREAAKTDYKGFLCRCLPEGADAVKDVQFIGFDSLKRALINLLGDDITNHEIITVCRYFSAEKAPPQACNRKTVRAAVHLELKRSLWNAMDELKEHLHHINPLNKPFLSEAKLRSTMKGCRLPFIPELIDDLLSVLNHNDCGEVEVCDFLNFIDMGCGKVPDIAPMNINFELCPKIPFLHKGRLVNISCFLQYMGLDEEAKPKEELAS</sequence>
<dbReference type="PROSITE" id="PS51336">
    <property type="entry name" value="DM10"/>
    <property type="match status" value="3"/>
</dbReference>
<evidence type="ECO:0000259" key="8">
    <source>
        <dbReference type="PROSITE" id="PS51336"/>
    </source>
</evidence>
<evidence type="ECO:0000256" key="1">
    <source>
        <dbReference type="ARBA" id="ARBA00004430"/>
    </source>
</evidence>
<gene>
    <name evidence="9" type="primary">efhc2</name>
    <name evidence="9" type="ORF">g.48861</name>
</gene>
<accession>A0A0A1WIH6</accession>
<reference evidence="9" key="2">
    <citation type="journal article" date="2015" name="Gigascience">
        <title>Reconstructing a comprehensive transcriptome assembly of a white-pupal translocated strain of the pest fruit fly Bactrocera cucurbitae.</title>
        <authorList>
            <person name="Sim S.B."/>
            <person name="Calla B."/>
            <person name="Hall B."/>
            <person name="DeRego T."/>
            <person name="Geib S.M."/>
        </authorList>
    </citation>
    <scope>NUCLEOTIDE SEQUENCE</scope>
</reference>
<keyword evidence="5" id="KW-0966">Cell projection</keyword>
<dbReference type="GO" id="GO:0005874">
    <property type="term" value="C:microtubule"/>
    <property type="evidence" value="ECO:0007669"/>
    <property type="project" value="TreeGrafter"/>
</dbReference>
<evidence type="ECO:0000256" key="7">
    <source>
        <dbReference type="ARBA" id="ARBA00039880"/>
    </source>
</evidence>
<comment type="subcellular location">
    <subcellularLocation>
        <location evidence="1">Cytoplasm</location>
        <location evidence="1">Cytoskeleton</location>
        <location evidence="1">Cilium axoneme</location>
    </subcellularLocation>
</comment>
<evidence type="ECO:0000313" key="9">
    <source>
        <dbReference type="EMBL" id="JAC98485.1"/>
    </source>
</evidence>
<dbReference type="InterPro" id="IPR011992">
    <property type="entry name" value="EF-hand-dom_pair"/>
</dbReference>
<dbReference type="InterPro" id="IPR006602">
    <property type="entry name" value="DM10_dom"/>
</dbReference>
<feature type="domain" description="DM10" evidence="8">
    <location>
        <begin position="231"/>
        <end position="369"/>
    </location>
</feature>
<dbReference type="SMART" id="SM00676">
    <property type="entry name" value="DM10"/>
    <property type="match status" value="3"/>
</dbReference>